<name>A0ABY9R0J8_9BACT</name>
<evidence type="ECO:0000313" key="3">
    <source>
        <dbReference type="Proteomes" id="UP001180616"/>
    </source>
</evidence>
<dbReference type="PANTHER" id="PTHR42924">
    <property type="entry name" value="EXONUCLEASE"/>
    <property type="match status" value="1"/>
</dbReference>
<protein>
    <submittedName>
        <fullName evidence="2">PHP domain-containing protein</fullName>
    </submittedName>
</protein>
<reference evidence="2" key="1">
    <citation type="submission" date="2023-09" db="EMBL/GenBank/DDBJ databases">
        <authorList>
            <consortium name="CW5 consortium"/>
            <person name="Lu C.-W."/>
        </authorList>
    </citation>
    <scope>NUCLEOTIDE SEQUENCE</scope>
    <source>
        <strain evidence="2">KPS</strain>
    </source>
</reference>
<dbReference type="InterPro" id="IPR052018">
    <property type="entry name" value="PHP_domain"/>
</dbReference>
<sequence>MSIRFIDLHSHSTASDGSDTPAELVRKAAAAKLAAIALTDHDTTSGLDEAVREGRQRGIEVIRGCELGVRCEHGELHILGLWLPENGDATPLDATLVALRHHRATRNHRIASQLRECGVDIEYAEVEAISGGESVSRLHFARILHEKGYVASPQEAFARYIGPGGRAYVAKETLSPTGGVALLRSVGATVALAHPMLFRYPGSGFAEWLDDTVADLKSHGLDAIEAYHSEHSQADTRRCVDLASRHGLALTGGSDYHGAGKPGISLGRGRGGLRVTTAVLDSLKERRFRQGLPV</sequence>
<feature type="domain" description="Polymerase/histidinol phosphatase N-terminal" evidence="1">
    <location>
        <begin position="6"/>
        <end position="71"/>
    </location>
</feature>
<evidence type="ECO:0000313" key="2">
    <source>
        <dbReference type="EMBL" id="WMW64984.1"/>
    </source>
</evidence>
<dbReference type="Proteomes" id="UP001180616">
    <property type="component" value="Chromosome"/>
</dbReference>
<dbReference type="RefSeq" id="WP_309541028.1">
    <property type="nucleotide sequence ID" value="NZ_CP133659.1"/>
</dbReference>
<evidence type="ECO:0000259" key="1">
    <source>
        <dbReference type="SMART" id="SM00481"/>
    </source>
</evidence>
<dbReference type="PANTHER" id="PTHR42924:SF3">
    <property type="entry name" value="POLYMERASE_HISTIDINOL PHOSPHATASE N-TERMINAL DOMAIN-CONTAINING PROTEIN"/>
    <property type="match status" value="1"/>
</dbReference>
<gene>
    <name evidence="2" type="ORF">KPS_003068</name>
</gene>
<dbReference type="Pfam" id="PF02811">
    <property type="entry name" value="PHP"/>
    <property type="match status" value="1"/>
</dbReference>
<organism evidence="2 3">
    <name type="scientific">Nitratidesulfovibrio liaohensis</name>
    <dbReference type="NCBI Taxonomy" id="2604158"/>
    <lineage>
        <taxon>Bacteria</taxon>
        <taxon>Pseudomonadati</taxon>
        <taxon>Thermodesulfobacteriota</taxon>
        <taxon>Desulfovibrionia</taxon>
        <taxon>Desulfovibrionales</taxon>
        <taxon>Desulfovibrionaceae</taxon>
        <taxon>Nitratidesulfovibrio</taxon>
    </lineage>
</organism>
<proteinExistence type="predicted"/>
<dbReference type="CDD" id="cd07438">
    <property type="entry name" value="PHP_HisPPase_AMP"/>
    <property type="match status" value="1"/>
</dbReference>
<dbReference type="SUPFAM" id="SSF89550">
    <property type="entry name" value="PHP domain-like"/>
    <property type="match status" value="1"/>
</dbReference>
<dbReference type="SMART" id="SM00481">
    <property type="entry name" value="POLIIIAc"/>
    <property type="match status" value="1"/>
</dbReference>
<dbReference type="Gene3D" id="3.20.20.140">
    <property type="entry name" value="Metal-dependent hydrolases"/>
    <property type="match status" value="1"/>
</dbReference>
<dbReference type="Gene3D" id="1.10.150.650">
    <property type="match status" value="1"/>
</dbReference>
<dbReference type="EMBL" id="CP133659">
    <property type="protein sequence ID" value="WMW64984.1"/>
    <property type="molecule type" value="Genomic_DNA"/>
</dbReference>
<dbReference type="InterPro" id="IPR016195">
    <property type="entry name" value="Pol/histidinol_Pase-like"/>
</dbReference>
<dbReference type="InterPro" id="IPR004013">
    <property type="entry name" value="PHP_dom"/>
</dbReference>
<keyword evidence="3" id="KW-1185">Reference proteome</keyword>
<accession>A0ABY9R0J8</accession>
<dbReference type="InterPro" id="IPR003141">
    <property type="entry name" value="Pol/His_phosphatase_N"/>
</dbReference>